<gene>
    <name evidence="2" type="ORF">HHU12_00325</name>
</gene>
<sequence>MSALPQTNPWLTESVYPTSHHNPAQTDVSPIAGPAFSMQLSKDQVKTIPAVFNSNPTTKHIGKDRIIMISGVNGVRKVLATGDQFEQVSFLPYPGLEGAEPNEIMEVVDRMDKARFAHDDKAILAESKNMADLGFTFKTVANGVYNLFDNEGYHYSMYSGVNIMKSTDNNDVNAPQQLVKTANITDGLPADLAKNVTRAVGFGMTYDGHLAVAAPGMVGLYSRDLDLKGYITFPGEIVDNSIAIDESGIYVVTSENMYKVVWTGDKLSYDEKDGGWKAPYDTMDGEKAVAMGALSRGSGTTPTLMGFGGDEDKLVLIADADENGTKLVAFWRDQIPSNFKQKEGTKSRRIADQIRVDVSDLTIEPSPVVMGNRVVVINCTFPEPSETRGDIFGNAMTSGVTRHAPRGIQQFVWNTEENKFEKSWTNMTIDNTDTMVPHVSAKSNVIYFANKVGLNYEYTGLDWNTGEMVGRWKMPTESAYYNNWGGIGYFLEDGDLILGGFFSAKRINFEK</sequence>
<evidence type="ECO:0000256" key="1">
    <source>
        <dbReference type="SAM" id="MobiDB-lite"/>
    </source>
</evidence>
<comment type="caution">
    <text evidence="2">The sequence shown here is derived from an EMBL/GenBank/DDBJ whole genome shotgun (WGS) entry which is preliminary data.</text>
</comment>
<accession>A0A7X9NZV2</accession>
<organism evidence="2 3">
    <name type="scientific">Flammeovirga aprica JL-4</name>
    <dbReference type="NCBI Taxonomy" id="694437"/>
    <lineage>
        <taxon>Bacteria</taxon>
        <taxon>Pseudomonadati</taxon>
        <taxon>Bacteroidota</taxon>
        <taxon>Cytophagia</taxon>
        <taxon>Cytophagales</taxon>
        <taxon>Flammeovirgaceae</taxon>
        <taxon>Flammeovirga</taxon>
    </lineage>
</organism>
<reference evidence="2 3" key="1">
    <citation type="submission" date="2020-04" db="EMBL/GenBank/DDBJ databases">
        <title>Flammeovirga sp. SR4, a novel species isolated from seawater.</title>
        <authorList>
            <person name="Wang X."/>
        </authorList>
    </citation>
    <scope>NUCLEOTIDE SEQUENCE [LARGE SCALE GENOMIC DNA]</scope>
    <source>
        <strain evidence="2 3">ATCC 23126</strain>
    </source>
</reference>
<evidence type="ECO:0000313" key="2">
    <source>
        <dbReference type="EMBL" id="NME66397.1"/>
    </source>
</evidence>
<proteinExistence type="predicted"/>
<protein>
    <submittedName>
        <fullName evidence="2">Uncharacterized protein</fullName>
    </submittedName>
</protein>
<feature type="region of interest" description="Disordered" evidence="1">
    <location>
        <begin position="1"/>
        <end position="31"/>
    </location>
</feature>
<keyword evidence="3" id="KW-1185">Reference proteome</keyword>
<name>A0A7X9NZV2_9BACT</name>
<dbReference type="Proteomes" id="UP000576082">
    <property type="component" value="Unassembled WGS sequence"/>
</dbReference>
<feature type="compositionally biased region" description="Polar residues" evidence="1">
    <location>
        <begin position="1"/>
        <end position="28"/>
    </location>
</feature>
<evidence type="ECO:0000313" key="3">
    <source>
        <dbReference type="Proteomes" id="UP000576082"/>
    </source>
</evidence>
<dbReference type="AlphaFoldDB" id="A0A7X9NZV2"/>
<dbReference type="EMBL" id="JABANE010000001">
    <property type="protein sequence ID" value="NME66397.1"/>
    <property type="molecule type" value="Genomic_DNA"/>
</dbReference>